<dbReference type="Gene3D" id="3.40.390.10">
    <property type="entry name" value="Collagenase (Catalytic Domain)"/>
    <property type="match status" value="1"/>
</dbReference>
<gene>
    <name evidence="1" type="ORF">IPO85_07805</name>
</gene>
<dbReference type="GO" id="GO:0008237">
    <property type="term" value="F:metallopeptidase activity"/>
    <property type="evidence" value="ECO:0007669"/>
    <property type="project" value="InterPro"/>
</dbReference>
<reference evidence="1 2" key="1">
    <citation type="submission" date="2020-10" db="EMBL/GenBank/DDBJ databases">
        <title>Connecting structure to function with the recovery of over 1000 high-quality activated sludge metagenome-assembled genomes encoding full-length rRNA genes using long-read sequencing.</title>
        <authorList>
            <person name="Singleton C.M."/>
            <person name="Petriglieri F."/>
            <person name="Kristensen J.M."/>
            <person name="Kirkegaard R.H."/>
            <person name="Michaelsen T.Y."/>
            <person name="Andersen M.H."/>
            <person name="Karst S.M."/>
            <person name="Dueholm M.S."/>
            <person name="Nielsen P.H."/>
            <person name="Albertsen M."/>
        </authorList>
    </citation>
    <scope>NUCLEOTIDE SEQUENCE [LARGE SCALE GENOMIC DNA]</scope>
    <source>
        <strain evidence="1">Ribe_18-Q3-R11-54_BAT3C.373</strain>
    </source>
</reference>
<dbReference type="SUPFAM" id="SSF55486">
    <property type="entry name" value="Metalloproteases ('zincins'), catalytic domain"/>
    <property type="match status" value="1"/>
</dbReference>
<dbReference type="InterPro" id="IPR024079">
    <property type="entry name" value="MetalloPept_cat_dom_sf"/>
</dbReference>
<accession>A0A9D7XH72</accession>
<name>A0A9D7XH72_9BACT</name>
<dbReference type="AlphaFoldDB" id="A0A9D7XH72"/>
<dbReference type="EMBL" id="JADKFW010000004">
    <property type="protein sequence ID" value="MBK9717403.1"/>
    <property type="molecule type" value="Genomic_DNA"/>
</dbReference>
<proteinExistence type="predicted"/>
<evidence type="ECO:0000313" key="1">
    <source>
        <dbReference type="EMBL" id="MBK9717403.1"/>
    </source>
</evidence>
<comment type="caution">
    <text evidence="1">The sequence shown here is derived from an EMBL/GenBank/DDBJ whole genome shotgun (WGS) entry which is preliminary data.</text>
</comment>
<protein>
    <recommendedName>
        <fullName evidence="3">Peptidase M10 metallopeptidase domain-containing protein</fullName>
    </recommendedName>
</protein>
<dbReference type="Proteomes" id="UP000808349">
    <property type="component" value="Unassembled WGS sequence"/>
</dbReference>
<sequence>MADGLPQLDPVIGPPIPFVFKSLKAGCYLVNYKPLNNPLKAFDGTIRVEGHTNGKTASGDLYNRPVRIIPRPFPQPPIIGLGSAPNPAQGIPILPRNQYTYYIRITSILEFATALNSFNLGYELYKYTAPNTWVKEGSFTAKMVWMTAPPGYPSPKNYLEGDVKNTAGNIVGRLKMGWISNYLRKAIVEIDTVSGSEAPLNNAAGVDWTTVFNEVGWDVHTYCSSTNVSQASGNSWSDAEMHTAMLAKRDAANLDNEWRYHILSVKNLDSTPRGIMYDNGGTDSNNIPREGIGIASHWTIPNTAEWGLVAGQRSGASAKTFFRTAVHEIGHAMGLLHNTVNNGFMNTTDVIAASATPPANPFPNNVIFSYADDDKRRLRHYPDIHVRPGGTAFGAASMSNPLISPLDESFNLDGIQFTVTPLLETIPLGAPVRVHIELKNGMDQDMLLPSNLTLKGGNIKGTVVGSNGQVRTFSPIIICMDDEQLDILKVGKSIQSDLTLLRGKEGALFPNAGMYTIQVILHWDVDGFPVEIKSSATVMVTPVVDEAHAIAAMKTLSTPDLLLTLAFGGDHLKDGVEALHVALKNKTLRPHFSYSESKRIAKPYFKRKADLKKAAEMITTDTVMSKTEVSKAKILFKDLEAPAKKSVNSILDAK</sequence>
<evidence type="ECO:0008006" key="3">
    <source>
        <dbReference type="Google" id="ProtNLM"/>
    </source>
</evidence>
<organism evidence="1 2">
    <name type="scientific">Candidatus Defluviibacterium haderslevense</name>
    <dbReference type="NCBI Taxonomy" id="2981993"/>
    <lineage>
        <taxon>Bacteria</taxon>
        <taxon>Pseudomonadati</taxon>
        <taxon>Bacteroidota</taxon>
        <taxon>Saprospiria</taxon>
        <taxon>Saprospirales</taxon>
        <taxon>Saprospiraceae</taxon>
        <taxon>Candidatus Defluviibacterium</taxon>
    </lineage>
</organism>
<evidence type="ECO:0000313" key="2">
    <source>
        <dbReference type="Proteomes" id="UP000808349"/>
    </source>
</evidence>